<keyword evidence="1" id="KW-0472">Membrane</keyword>
<keyword evidence="1" id="KW-0812">Transmembrane</keyword>
<feature type="transmembrane region" description="Helical" evidence="1">
    <location>
        <begin position="368"/>
        <end position="388"/>
    </location>
</feature>
<proteinExistence type="predicted"/>
<keyword evidence="1" id="KW-1133">Transmembrane helix</keyword>
<dbReference type="RefSeq" id="WP_009118461.1">
    <property type="nucleotide sequence ID" value="NZ_JH164926.1"/>
</dbReference>
<feature type="transmembrane region" description="Helical" evidence="1">
    <location>
        <begin position="638"/>
        <end position="656"/>
    </location>
</feature>
<keyword evidence="3" id="KW-1185">Reference proteome</keyword>
<dbReference type="OrthoDB" id="9780358at2"/>
<feature type="transmembrane region" description="Helical" evidence="1">
    <location>
        <begin position="336"/>
        <end position="356"/>
    </location>
</feature>
<feature type="transmembrane region" description="Helical" evidence="1">
    <location>
        <begin position="663"/>
        <end position="682"/>
    </location>
</feature>
<feature type="transmembrane region" description="Helical" evidence="1">
    <location>
        <begin position="297"/>
        <end position="315"/>
    </location>
</feature>
<dbReference type="PATRIC" id="fig|1032488.3.peg.701"/>
<evidence type="ECO:0008006" key="4">
    <source>
        <dbReference type="Google" id="ProtNLM"/>
    </source>
</evidence>
<feature type="transmembrane region" description="Helical" evidence="1">
    <location>
        <begin position="688"/>
        <end position="707"/>
    </location>
</feature>
<name>G4CGM8_9NEIS</name>
<accession>G4CGM8</accession>
<dbReference type="Gene3D" id="1.20.1640.10">
    <property type="entry name" value="Multidrug efflux transporter AcrB transmembrane domain"/>
    <property type="match status" value="1"/>
</dbReference>
<dbReference type="HOGENOM" id="CLU_017576_0_1_4"/>
<dbReference type="InterPro" id="IPR050545">
    <property type="entry name" value="Mycobact_MmpL"/>
</dbReference>
<dbReference type="AlphaFoldDB" id="G4CGM8"/>
<evidence type="ECO:0000313" key="2">
    <source>
        <dbReference type="EMBL" id="EGY52981.1"/>
    </source>
</evidence>
<feature type="transmembrane region" description="Helical" evidence="1">
    <location>
        <begin position="719"/>
        <end position="738"/>
    </location>
</feature>
<evidence type="ECO:0000313" key="3">
    <source>
        <dbReference type="Proteomes" id="UP000003019"/>
    </source>
</evidence>
<dbReference type="STRING" id="1032488.HMPREF9371_0767"/>
<gene>
    <name evidence="2" type="ORF">HMPREF9371_0767</name>
</gene>
<feature type="transmembrane region" description="Helical" evidence="1">
    <location>
        <begin position="409"/>
        <end position="432"/>
    </location>
</feature>
<comment type="caution">
    <text evidence="2">The sequence shown here is derived from an EMBL/GenBank/DDBJ whole genome shotgun (WGS) entry which is preliminary data.</text>
</comment>
<feature type="transmembrane region" description="Helical" evidence="1">
    <location>
        <begin position="272"/>
        <end position="291"/>
    </location>
</feature>
<evidence type="ECO:0000256" key="1">
    <source>
        <dbReference type="SAM" id="Phobius"/>
    </source>
</evidence>
<reference evidence="2 3" key="1">
    <citation type="submission" date="2011-05" db="EMBL/GenBank/DDBJ databases">
        <authorList>
            <person name="Muzny D."/>
            <person name="Qin X."/>
            <person name="Deng J."/>
            <person name="Jiang H."/>
            <person name="Liu Y."/>
            <person name="Qu J."/>
            <person name="Song X.-Z."/>
            <person name="Zhang L."/>
            <person name="Thornton R."/>
            <person name="Coyle M."/>
            <person name="Francisco L."/>
            <person name="Jackson L."/>
            <person name="Javaid M."/>
            <person name="Korchina V."/>
            <person name="Kovar C."/>
            <person name="Mata R."/>
            <person name="Mathew T."/>
            <person name="Ngo R."/>
            <person name="Nguyen L."/>
            <person name="Nguyen N."/>
            <person name="Okwuonu G."/>
            <person name="Ongeri F."/>
            <person name="Pham C."/>
            <person name="Simmons D."/>
            <person name="Wilczek-Boney K."/>
            <person name="Hale W."/>
            <person name="Jakkamsetti A."/>
            <person name="Pham P."/>
            <person name="Ruth R."/>
            <person name="San Lucas F."/>
            <person name="Warren J."/>
            <person name="Zhang J."/>
            <person name="Zhao Z."/>
            <person name="Zhou C."/>
            <person name="Zhu D."/>
            <person name="Lee S."/>
            <person name="Bess C."/>
            <person name="Blankenburg K."/>
            <person name="Forbes L."/>
            <person name="Fu Q."/>
            <person name="Gubbala S."/>
            <person name="Hirani K."/>
            <person name="Jayaseelan J.C."/>
            <person name="Lara F."/>
            <person name="Munidasa M."/>
            <person name="Palculict T."/>
            <person name="Patil S."/>
            <person name="Pu L.-L."/>
            <person name="Saada N."/>
            <person name="Tang L."/>
            <person name="Weissenberger G."/>
            <person name="Zhu Y."/>
            <person name="Hemphill L."/>
            <person name="Shang Y."/>
            <person name="Youmans B."/>
            <person name="Ayvaz T."/>
            <person name="Ross M."/>
            <person name="Santibanez J."/>
            <person name="Aqrawi P."/>
            <person name="Gross S."/>
            <person name="Joshi V."/>
            <person name="Fowler G."/>
            <person name="Nazareth L."/>
            <person name="Reid J."/>
            <person name="Worley K."/>
            <person name="Petrosino J."/>
            <person name="Highlander S."/>
            <person name="Gibbs R."/>
        </authorList>
    </citation>
    <scope>NUCLEOTIDE SEQUENCE [LARGE SCALE GENOMIC DNA]</scope>
    <source>
        <strain evidence="2 3">871</strain>
    </source>
</reference>
<dbReference type="EMBL" id="AGAY01000026">
    <property type="protein sequence ID" value="EGY52981.1"/>
    <property type="molecule type" value="Genomic_DNA"/>
</dbReference>
<sequence length="775" mass="83884">MKPLSLLYSLFCLCLLAVLGWQLPQGGRIQTDLSALLPAEAGADAVWQAADAANRRLLNGQIVLLVGAEEADTAFRAAEETAQRWRRSGLFSRIDAAVTPDLAALRQSAQTLGLATLPPEQVRQLYHAPQQYFQQRAEAAANPFSGSLLPLEDDWLGFGRYLHEKQGAAKLQWQPENGWLYTEHEGKTWVWLRAKLPEQQAAAGLPGLLPLLADSRRAAAAQQAELIAAGGALFAAEAKAKAERESSLMSAFGLTLTFALLWWVFRSGRILLLFLPLAAGLLTGLAAALAVFGQVHILTLVIGTSLVGVLVDFPLHWLAPSLFRRPWQPAAAMRHVLPTFLIGLAITVSGYVLLWFTPLPVLRQTAVFSAAALLGAFAATVLWLPALFGRYTPRPGAFARIIRALAERLPNVSGSLKLPAVLLLLALAAGIARSNWADDIRHWTATPPELLADTRRVAELSGIESSGQFVLLQADSPDRLLEADRALLAEWARQGVFARGDVASVQSLSQWLLPENEQRALKQRLRELAGLPESHAPLQALGVPEALIRQALLQAAEQPTVSLADSLQDDSAEAWRTLYLGQVGNQYAAVMRLNGIRHPDALRAALDTDCRGKTVCRRWADQRQQLNRQFHATRNQAAWLKLASFVLAWLMLWRLFGLRRGSLILAVPSAAAAACVGLLGWLGVPVSLFAMFGLLLTAAIGVDYAVYALTAREPRAARIGGIVLAAFTTGLSFTLLAFSSTPAVAAFGLTVAAGCAFNCLAAVWLTRHPAQHLEP</sequence>
<organism evidence="2 3">
    <name type="scientific">Neisseria shayeganii 871</name>
    <dbReference type="NCBI Taxonomy" id="1032488"/>
    <lineage>
        <taxon>Bacteria</taxon>
        <taxon>Pseudomonadati</taxon>
        <taxon>Pseudomonadota</taxon>
        <taxon>Betaproteobacteria</taxon>
        <taxon>Neisseriales</taxon>
        <taxon>Neisseriaceae</taxon>
        <taxon>Neisseria</taxon>
    </lineage>
</organism>
<feature type="transmembrane region" description="Helical" evidence="1">
    <location>
        <begin position="248"/>
        <end position="265"/>
    </location>
</feature>
<protein>
    <recommendedName>
        <fullName evidence="4">Membrane transport protein MMPL domain-containing protein</fullName>
    </recommendedName>
</protein>
<dbReference type="PANTHER" id="PTHR33406:SF13">
    <property type="entry name" value="MEMBRANE PROTEIN YDFJ"/>
    <property type="match status" value="1"/>
</dbReference>
<dbReference type="SUPFAM" id="SSF82866">
    <property type="entry name" value="Multidrug efflux transporter AcrB transmembrane domain"/>
    <property type="match status" value="2"/>
</dbReference>
<feature type="transmembrane region" description="Helical" evidence="1">
    <location>
        <begin position="744"/>
        <end position="765"/>
    </location>
</feature>
<dbReference type="PANTHER" id="PTHR33406">
    <property type="entry name" value="MEMBRANE PROTEIN MJ1562-RELATED"/>
    <property type="match status" value="1"/>
</dbReference>
<dbReference type="Proteomes" id="UP000003019">
    <property type="component" value="Unassembled WGS sequence"/>
</dbReference>
<dbReference type="GO" id="GO:0005886">
    <property type="term" value="C:plasma membrane"/>
    <property type="evidence" value="ECO:0007669"/>
    <property type="project" value="TreeGrafter"/>
</dbReference>